<evidence type="ECO:0000259" key="1">
    <source>
        <dbReference type="Pfam" id="PF04101"/>
    </source>
</evidence>
<organism evidence="2 3">
    <name type="scientific">Hypericibacter adhaerens</name>
    <dbReference type="NCBI Taxonomy" id="2602016"/>
    <lineage>
        <taxon>Bacteria</taxon>
        <taxon>Pseudomonadati</taxon>
        <taxon>Pseudomonadota</taxon>
        <taxon>Alphaproteobacteria</taxon>
        <taxon>Rhodospirillales</taxon>
        <taxon>Dongiaceae</taxon>
        <taxon>Hypericibacter</taxon>
    </lineage>
</organism>
<gene>
    <name evidence="2" type="primary">redA</name>
    <name evidence="2" type="ORF">FRZ61_50920</name>
</gene>
<sequence length="399" mass="42841">MAPRLLFYVQHLLGVGHFRRAMALVRACEEAGIEVTVASGGRPVEGIAPAGRLVQLPPAESADGRFSTIIDERGQPIDDAWRASRREALLGLFDACRPDLLLIEQFPFGRRAFRFELLPLLEAAQARHPRPVTVCSLRDVLVMKSDPRRQEEMIVLARTYFDRVLVHGDPAVIPLEASFPVASALADRLAYTGFVVDSAAQGTIAGADTPVSDEILVSAGGGAVGRPLIEAALAARPLTRWRDKPWRIVTGPGMAERDLDALRLSLPAGVQLDRVRADLPALFARCHLSISQAGYNTVMELLSVRARALVVPFAEASETEQTLRARRLAAMKLIHLVEGEALAPASFAAAIDRAAAASRPVMTLRFDGGAQSARMLRALAGPHAPGLATDGKASGGRRA</sequence>
<dbReference type="PANTHER" id="PTHR21015:SF28">
    <property type="entry name" value="SLL1722 PROTEIN"/>
    <property type="match status" value="1"/>
</dbReference>
<accession>A0A5J6NB13</accession>
<dbReference type="RefSeq" id="WP_151120430.1">
    <property type="nucleotide sequence ID" value="NZ_CP042582.1"/>
</dbReference>
<dbReference type="AlphaFoldDB" id="A0A5J6NB13"/>
<dbReference type="InterPro" id="IPR007235">
    <property type="entry name" value="Glyco_trans_28_C"/>
</dbReference>
<keyword evidence="2" id="KW-0808">Transferase</keyword>
<proteinExistence type="predicted"/>
<keyword evidence="3" id="KW-1185">Reference proteome</keyword>
<dbReference type="KEGG" id="hadh:FRZ61_50920"/>
<feature type="domain" description="Glycosyl transferase family 28 C-terminal" evidence="1">
    <location>
        <begin position="228"/>
        <end position="354"/>
    </location>
</feature>
<name>A0A5J6NB13_9PROT</name>
<evidence type="ECO:0000313" key="2">
    <source>
        <dbReference type="EMBL" id="QEX25146.1"/>
    </source>
</evidence>
<reference evidence="2 3" key="1">
    <citation type="submission" date="2019-08" db="EMBL/GenBank/DDBJ databases">
        <title>Hyperibacter terrae gen. nov., sp. nov. and Hyperibacter viscosus sp. nov., two new members in the family Rhodospirillaceae isolated from the rhizosphere of Hypericum perforatum.</title>
        <authorList>
            <person name="Noviana Z."/>
        </authorList>
    </citation>
    <scope>NUCLEOTIDE SEQUENCE [LARGE SCALE GENOMIC DNA]</scope>
    <source>
        <strain evidence="2 3">R5959</strain>
    </source>
</reference>
<dbReference type="Gene3D" id="3.40.50.2000">
    <property type="entry name" value="Glycogen Phosphorylase B"/>
    <property type="match status" value="2"/>
</dbReference>
<dbReference type="PANTHER" id="PTHR21015">
    <property type="entry name" value="UDP-N-ACETYLGLUCOSAMINE--N-ACETYLMURAMYL-(PENTAPEPTIDE) PYROPHOSPHORYL-UNDECAPRENOL N-ACETYLGLUCOSAMINE TRANSFERASE 1"/>
    <property type="match status" value="1"/>
</dbReference>
<dbReference type="Pfam" id="PF04101">
    <property type="entry name" value="Glyco_tran_28_C"/>
    <property type="match status" value="1"/>
</dbReference>
<dbReference type="SUPFAM" id="SSF53756">
    <property type="entry name" value="UDP-Glycosyltransferase/glycogen phosphorylase"/>
    <property type="match status" value="1"/>
</dbReference>
<dbReference type="Proteomes" id="UP000325797">
    <property type="component" value="Chromosome"/>
</dbReference>
<dbReference type="EMBL" id="CP042582">
    <property type="protein sequence ID" value="QEX25146.1"/>
    <property type="molecule type" value="Genomic_DNA"/>
</dbReference>
<dbReference type="OrthoDB" id="503443at2"/>
<evidence type="ECO:0000313" key="3">
    <source>
        <dbReference type="Proteomes" id="UP000325797"/>
    </source>
</evidence>
<dbReference type="GO" id="GO:0016758">
    <property type="term" value="F:hexosyltransferase activity"/>
    <property type="evidence" value="ECO:0007669"/>
    <property type="project" value="InterPro"/>
</dbReference>
<protein>
    <submittedName>
        <fullName evidence="2">Glycosyl transferase</fullName>
    </submittedName>
</protein>